<dbReference type="GO" id="GO:0045504">
    <property type="term" value="F:dynein heavy chain binding"/>
    <property type="evidence" value="ECO:0007669"/>
    <property type="project" value="InterPro"/>
</dbReference>
<proteinExistence type="predicted"/>
<feature type="compositionally biased region" description="Basic and acidic residues" evidence="1">
    <location>
        <begin position="1"/>
        <end position="21"/>
    </location>
</feature>
<feature type="region of interest" description="Disordered" evidence="1">
    <location>
        <begin position="1"/>
        <end position="312"/>
    </location>
</feature>
<sequence length="1259" mass="138611">MRERDRPDKPKKPSVDGEKVKTKSSSSKSSTSKPSASSSKTSSSKTSSSRKLPSSSTKTDQSSPKPKSSSSSSKPSKTSSSSLSSKTQSLERRAEKLSSSSTKLHSEGSKERRSERSTSKRVDEDRTSRESRKNEKSSSRKDIKGASDSTGREPRRSDRTSTRKTEKLSESLPEKEFSRNDKASRSQGRSKAVSSTSKENNSGRTTSDRRVVKGESSSSKSRREKPNESNSRTISPSKRSSVKESDKKRDKPKSKSGKDEMNREEKGKGDRVKSTHLKEKSAREHRSSRKERIIEDDEQENRDSGIEGMQIRGGAVTAALRSTRDVDTVEVNQNSLETLESGISLSSPRDLSGDEVEVEESISSKMVEVDEVAEEGMQDVEDDEAVIGDEFQEEDEHILMDEGAIPDAYMEGNYPSISHIQNSVDLSSSLTSHKGIPAENVAKEGGNESPDKMANVGATETENTPLENGLAFHDKEPDEKELDADKEDVKEDGGDDNEYDEYEEDFESYESDFEEDTDMNDEEEDEDDEDENEETEDEDENEETEDEDDDDDEEEKAESDIQTKDPTMVAVLQAMERENNFENRSLERQYSFDDPSQDPRPSTSKGKEKQVPPSPKETKNPSNARPKTARSFVNFAGAKKKQEAAHVSSKMNSRGRALLNMIQLDNVSIDLFTLAPVSYEAYISSFGHSNRQQISVQTNEDALNEETQTEELVLRDKWTQKPVNINIGKDNQLPGPEDYLGVGGDTDLETFTDISKAKSSTAKLTSFLTSASQIMLVLLEEELVWETAEMNRPNSASMTTDGLGFSQPPVSLGTNLQTLLEGRTTPFVEFCPAEPSMILSGHGFHSLEEDAKVELNDSGLLCVWWVQEPSRPRHLLSCCASPTAACFSPARPSLVLAGLQDGSLAAWDLREPLHLHTLDINIDDVKWKVRVPSFVTACSESGEGEGSAIVSIYAVTTEQDLESDKIGSFQVVTLTTTGQVTWWVVMKVPLTNTIGNISLGRKSATTRSTQGNAAVSPHLGASPWARIAINRAATINVANALYGTLEHFHSDEAISSEVACHDLKLDMNDPSQLYVATGSGAVAHCSRHTSRIHPKAYMPEIEPGCEALCIALCPHDSRYMLVGSSDGLVRLHSMASERPLTSWQSAPDCSPIHGVQWSPARPCVFYVLDSLARLHIWDLSAGDIFPIMTVEAGGLVGGVLGSFSIAPTHPTSHHPLYAVFASDGGEMVLRQVGPEFGTHQIMDDYTTELERFTYYVNII</sequence>
<gene>
    <name evidence="2" type="ORF">SK128_005225</name>
</gene>
<dbReference type="InterPro" id="IPR015943">
    <property type="entry name" value="WD40/YVTN_repeat-like_dom_sf"/>
</dbReference>
<dbReference type="Gene3D" id="2.130.10.10">
    <property type="entry name" value="YVTN repeat-like/Quinoprotein amine dehydrogenase"/>
    <property type="match status" value="2"/>
</dbReference>
<organism evidence="2 3">
    <name type="scientific">Halocaridina rubra</name>
    <name type="common">Hawaiian red shrimp</name>
    <dbReference type="NCBI Taxonomy" id="373956"/>
    <lineage>
        <taxon>Eukaryota</taxon>
        <taxon>Metazoa</taxon>
        <taxon>Ecdysozoa</taxon>
        <taxon>Arthropoda</taxon>
        <taxon>Crustacea</taxon>
        <taxon>Multicrustacea</taxon>
        <taxon>Malacostraca</taxon>
        <taxon>Eumalacostraca</taxon>
        <taxon>Eucarida</taxon>
        <taxon>Decapoda</taxon>
        <taxon>Pleocyemata</taxon>
        <taxon>Caridea</taxon>
        <taxon>Atyoidea</taxon>
        <taxon>Atyidae</taxon>
        <taxon>Halocaridina</taxon>
    </lineage>
</organism>
<feature type="region of interest" description="Disordered" evidence="1">
    <location>
        <begin position="340"/>
        <end position="370"/>
    </location>
</feature>
<feature type="compositionally biased region" description="Polar residues" evidence="1">
    <location>
        <begin position="228"/>
        <end position="239"/>
    </location>
</feature>
<keyword evidence="3" id="KW-1185">Reference proteome</keyword>
<name>A0AAN8XGS0_HALRR</name>
<feature type="compositionally biased region" description="Polar residues" evidence="1">
    <location>
        <begin position="340"/>
        <end position="349"/>
    </location>
</feature>
<protein>
    <recommendedName>
        <fullName evidence="4">WD repeat-containing protein 60</fullName>
    </recommendedName>
</protein>
<dbReference type="PANTHER" id="PTHR16022:SF0">
    <property type="entry name" value="CYTOPLASMIC DYNEIN 2 INTERMEDIATE CHAIN 1"/>
    <property type="match status" value="1"/>
</dbReference>
<dbReference type="GO" id="GO:0005929">
    <property type="term" value="C:cilium"/>
    <property type="evidence" value="ECO:0007669"/>
    <property type="project" value="GOC"/>
</dbReference>
<dbReference type="AlphaFoldDB" id="A0AAN8XGS0"/>
<dbReference type="InterPro" id="IPR036322">
    <property type="entry name" value="WD40_repeat_dom_sf"/>
</dbReference>
<feature type="compositionally biased region" description="Basic and acidic residues" evidence="1">
    <location>
        <begin position="256"/>
        <end position="293"/>
    </location>
</feature>
<feature type="compositionally biased region" description="Basic and acidic residues" evidence="1">
    <location>
        <begin position="104"/>
        <end position="184"/>
    </location>
</feature>
<evidence type="ECO:0000313" key="3">
    <source>
        <dbReference type="Proteomes" id="UP001381693"/>
    </source>
</evidence>
<dbReference type="SMART" id="SM00320">
    <property type="entry name" value="WD40"/>
    <property type="match status" value="3"/>
</dbReference>
<feature type="compositionally biased region" description="Acidic residues" evidence="1">
    <location>
        <begin position="493"/>
        <end position="557"/>
    </location>
</feature>
<evidence type="ECO:0008006" key="4">
    <source>
        <dbReference type="Google" id="ProtNLM"/>
    </source>
</evidence>
<dbReference type="GO" id="GO:0045503">
    <property type="term" value="F:dynein light chain binding"/>
    <property type="evidence" value="ECO:0007669"/>
    <property type="project" value="InterPro"/>
</dbReference>
<evidence type="ECO:0000256" key="1">
    <source>
        <dbReference type="SAM" id="MobiDB-lite"/>
    </source>
</evidence>
<accession>A0AAN8XGS0</accession>
<evidence type="ECO:0000313" key="2">
    <source>
        <dbReference type="EMBL" id="KAK7078845.1"/>
    </source>
</evidence>
<dbReference type="InterPro" id="IPR001680">
    <property type="entry name" value="WD40_rpt"/>
</dbReference>
<feature type="compositionally biased region" description="Polar residues" evidence="1">
    <location>
        <begin position="185"/>
        <end position="205"/>
    </location>
</feature>
<dbReference type="EMBL" id="JAXCGZ010007648">
    <property type="protein sequence ID" value="KAK7078845.1"/>
    <property type="molecule type" value="Genomic_DNA"/>
</dbReference>
<feature type="compositionally biased region" description="Low complexity" evidence="1">
    <location>
        <begin position="23"/>
        <end position="88"/>
    </location>
</feature>
<feature type="compositionally biased region" description="Basic and acidic residues" evidence="1">
    <location>
        <begin position="575"/>
        <end position="591"/>
    </location>
</feature>
<feature type="compositionally biased region" description="Basic and acidic residues" evidence="1">
    <location>
        <begin position="441"/>
        <end position="451"/>
    </location>
</feature>
<dbReference type="Proteomes" id="UP001381693">
    <property type="component" value="Unassembled WGS sequence"/>
</dbReference>
<dbReference type="SUPFAM" id="SSF50978">
    <property type="entry name" value="WD40 repeat-like"/>
    <property type="match status" value="1"/>
</dbReference>
<feature type="region of interest" description="Disordered" evidence="1">
    <location>
        <begin position="425"/>
        <end position="627"/>
    </location>
</feature>
<comment type="caution">
    <text evidence="2">The sequence shown here is derived from an EMBL/GenBank/DDBJ whole genome shotgun (WGS) entry which is preliminary data.</text>
</comment>
<dbReference type="GO" id="GO:0042073">
    <property type="term" value="P:intraciliary transport"/>
    <property type="evidence" value="ECO:0007669"/>
    <property type="project" value="InterPro"/>
</dbReference>
<dbReference type="GO" id="GO:0005868">
    <property type="term" value="C:cytoplasmic dynein complex"/>
    <property type="evidence" value="ECO:0007669"/>
    <property type="project" value="InterPro"/>
</dbReference>
<dbReference type="InterPro" id="IPR042505">
    <property type="entry name" value="DYNC2I1"/>
</dbReference>
<dbReference type="PANTHER" id="PTHR16022">
    <property type="entry name" value="WD REPEAT DOMAIN 60"/>
    <property type="match status" value="1"/>
</dbReference>
<reference evidence="2 3" key="1">
    <citation type="submission" date="2023-11" db="EMBL/GenBank/DDBJ databases">
        <title>Halocaridina rubra genome assembly.</title>
        <authorList>
            <person name="Smith C."/>
        </authorList>
    </citation>
    <scope>NUCLEOTIDE SEQUENCE [LARGE SCALE GENOMIC DNA]</scope>
    <source>
        <strain evidence="2">EP-1</strain>
        <tissue evidence="2">Whole</tissue>
    </source>
</reference>